<feature type="domain" description="Major facilitator superfamily (MFS) profile" evidence="8">
    <location>
        <begin position="80"/>
        <end position="501"/>
    </location>
</feature>
<feature type="transmembrane region" description="Helical" evidence="7">
    <location>
        <begin position="342"/>
        <end position="362"/>
    </location>
</feature>
<evidence type="ECO:0000256" key="7">
    <source>
        <dbReference type="SAM" id="Phobius"/>
    </source>
</evidence>
<dbReference type="InterPro" id="IPR020846">
    <property type="entry name" value="MFS_dom"/>
</dbReference>
<dbReference type="AlphaFoldDB" id="A0A1Z5TJ35"/>
<dbReference type="VEuPathDB" id="FungiDB:BTJ68_03607"/>
<dbReference type="InParanoid" id="A0A1Z5TJ35"/>
<feature type="transmembrane region" description="Helical" evidence="7">
    <location>
        <begin position="207"/>
        <end position="231"/>
    </location>
</feature>
<dbReference type="InterPro" id="IPR001958">
    <property type="entry name" value="Tet-R_TetA/multi-R_MdtG-like"/>
</dbReference>
<feature type="compositionally biased region" description="Basic and acidic residues" evidence="6">
    <location>
        <begin position="64"/>
        <end position="73"/>
    </location>
</feature>
<organism evidence="9 10">
    <name type="scientific">Hortaea werneckii EXF-2000</name>
    <dbReference type="NCBI Taxonomy" id="1157616"/>
    <lineage>
        <taxon>Eukaryota</taxon>
        <taxon>Fungi</taxon>
        <taxon>Dikarya</taxon>
        <taxon>Ascomycota</taxon>
        <taxon>Pezizomycotina</taxon>
        <taxon>Dothideomycetes</taxon>
        <taxon>Dothideomycetidae</taxon>
        <taxon>Mycosphaerellales</taxon>
        <taxon>Teratosphaeriaceae</taxon>
        <taxon>Hortaea</taxon>
    </lineage>
</organism>
<keyword evidence="2" id="KW-0813">Transport</keyword>
<proteinExistence type="predicted"/>
<evidence type="ECO:0000256" key="5">
    <source>
        <dbReference type="ARBA" id="ARBA00023136"/>
    </source>
</evidence>
<feature type="transmembrane region" description="Helical" evidence="7">
    <location>
        <begin position="81"/>
        <end position="98"/>
    </location>
</feature>
<comment type="caution">
    <text evidence="9">The sequence shown here is derived from an EMBL/GenBank/DDBJ whole genome shotgun (WGS) entry which is preliminary data.</text>
</comment>
<feature type="transmembrane region" description="Helical" evidence="7">
    <location>
        <begin position="173"/>
        <end position="195"/>
    </location>
</feature>
<evidence type="ECO:0000256" key="1">
    <source>
        <dbReference type="ARBA" id="ARBA00004141"/>
    </source>
</evidence>
<keyword evidence="5 7" id="KW-0472">Membrane</keyword>
<dbReference type="Pfam" id="PF07690">
    <property type="entry name" value="MFS_1"/>
    <property type="match status" value="1"/>
</dbReference>
<feature type="transmembrane region" description="Helical" evidence="7">
    <location>
        <begin position="150"/>
        <end position="167"/>
    </location>
</feature>
<evidence type="ECO:0000313" key="9">
    <source>
        <dbReference type="EMBL" id="OTA36033.1"/>
    </source>
</evidence>
<feature type="transmembrane region" description="Helical" evidence="7">
    <location>
        <begin position="118"/>
        <end position="138"/>
    </location>
</feature>
<dbReference type="PROSITE" id="PS50850">
    <property type="entry name" value="MFS"/>
    <property type="match status" value="1"/>
</dbReference>
<keyword evidence="10" id="KW-1185">Reference proteome</keyword>
<dbReference type="Proteomes" id="UP000194280">
    <property type="component" value="Unassembled WGS sequence"/>
</dbReference>
<evidence type="ECO:0000256" key="2">
    <source>
        <dbReference type="ARBA" id="ARBA00022448"/>
    </source>
</evidence>
<dbReference type="SUPFAM" id="SSF103473">
    <property type="entry name" value="MFS general substrate transporter"/>
    <property type="match status" value="1"/>
</dbReference>
<dbReference type="InterPro" id="IPR036259">
    <property type="entry name" value="MFS_trans_sf"/>
</dbReference>
<dbReference type="CDD" id="cd17330">
    <property type="entry name" value="MFS_SLC46_TetA_like"/>
    <property type="match status" value="1"/>
</dbReference>
<gene>
    <name evidence="9" type="ORF">BTJ68_03607</name>
</gene>
<feature type="transmembrane region" description="Helical" evidence="7">
    <location>
        <begin position="404"/>
        <end position="425"/>
    </location>
</feature>
<dbReference type="PANTHER" id="PTHR23504:SF3">
    <property type="entry name" value="MAJOR FACILITATOR SUPERFAMILY (MFS) PROFILE DOMAIN-CONTAINING PROTEIN"/>
    <property type="match status" value="1"/>
</dbReference>
<feature type="compositionally biased region" description="Polar residues" evidence="6">
    <location>
        <begin position="35"/>
        <end position="51"/>
    </location>
</feature>
<name>A0A1Z5TJ35_HORWE</name>
<feature type="transmembrane region" description="Helical" evidence="7">
    <location>
        <begin position="374"/>
        <end position="392"/>
    </location>
</feature>
<dbReference type="Gene3D" id="1.20.1250.20">
    <property type="entry name" value="MFS general substrate transporter like domains"/>
    <property type="match status" value="1"/>
</dbReference>
<evidence type="ECO:0000256" key="6">
    <source>
        <dbReference type="SAM" id="MobiDB-lite"/>
    </source>
</evidence>
<dbReference type="OrthoDB" id="419616at2759"/>
<keyword evidence="4 7" id="KW-1133">Transmembrane helix</keyword>
<dbReference type="PANTHER" id="PTHR23504">
    <property type="entry name" value="MAJOR FACILITATOR SUPERFAMILY DOMAIN-CONTAINING PROTEIN 10"/>
    <property type="match status" value="1"/>
</dbReference>
<dbReference type="EMBL" id="MUNK01000036">
    <property type="protein sequence ID" value="OTA36033.1"/>
    <property type="molecule type" value="Genomic_DNA"/>
</dbReference>
<reference evidence="9 10" key="1">
    <citation type="submission" date="2017-01" db="EMBL/GenBank/DDBJ databases">
        <title>The recent genome duplication of the halophilic yeast Hortaea werneckii: insights from long-read sequencing.</title>
        <authorList>
            <person name="Sinha S."/>
            <person name="Flibotte S."/>
            <person name="Neira M."/>
            <person name="Lenassi M."/>
            <person name="Gostincar C."/>
            <person name="Stajich J.E."/>
            <person name="Nislow C.E."/>
        </authorList>
    </citation>
    <scope>NUCLEOTIDE SEQUENCE [LARGE SCALE GENOMIC DNA]</scope>
    <source>
        <strain evidence="9 10">EXF-2000</strain>
    </source>
</reference>
<evidence type="ECO:0000313" key="10">
    <source>
        <dbReference type="Proteomes" id="UP000194280"/>
    </source>
</evidence>
<evidence type="ECO:0000259" key="8">
    <source>
        <dbReference type="PROSITE" id="PS50850"/>
    </source>
</evidence>
<sequence>MMGTEETDANTRRRTSMTSNPDENTPLLLVPETTGLESNSDQQPNGASTKSPAVPDSHGSDTGGEGRGEEAEEKPMPYRQILLLCYTAMTEPIAYFAIFPFMPEMIFRTGVPQSSVGFWTGIIESLFSLVQMVLMIFYGRAADRFGRKPVLIFSLAGMSVFTALFGMSQTLWQMILCRCLAGCFAGSVVTVRTMISENCTKQSQAKAFSWYMFTRNLGILIGPLIGGGLANPTKQFPHVFAPGTFFGKYCYALSTYVTGAVCLSATFTSLFGLKETLDTSDQSEAKSKSQLTTTEVLKSPGIPIVLLIFGYVMLMGLGYTAVNPVFLYTDVDLGGWGFSDQQIAGFLALAGASQSLWMLFAFPRLQKWLGTGNLLRVCAVAWAFMYAGNPLLNEVLRQGWQKAFWISWPIFLVLGSGVSMAYACIQLCLNDMSPSSTVLATVNALGLTLSSAVRAFAPVAFTSIYAAGVKGQILHGHLVWALLIVLTLGLNVLCFFLPREAEGRYKEPAQEAEGGGAERAT</sequence>
<comment type="subcellular location">
    <subcellularLocation>
        <location evidence="1">Membrane</location>
        <topology evidence="1">Multi-pass membrane protein</topology>
    </subcellularLocation>
</comment>
<dbReference type="PRINTS" id="PR01035">
    <property type="entry name" value="TCRTETA"/>
</dbReference>
<evidence type="ECO:0000256" key="4">
    <source>
        <dbReference type="ARBA" id="ARBA00022989"/>
    </source>
</evidence>
<feature type="transmembrane region" description="Helical" evidence="7">
    <location>
        <begin position="251"/>
        <end position="273"/>
    </location>
</feature>
<accession>A0A1Z5TJ35</accession>
<feature type="transmembrane region" description="Helical" evidence="7">
    <location>
        <begin position="304"/>
        <end position="322"/>
    </location>
</feature>
<feature type="region of interest" description="Disordered" evidence="6">
    <location>
        <begin position="1"/>
        <end position="73"/>
    </location>
</feature>
<evidence type="ECO:0000256" key="3">
    <source>
        <dbReference type="ARBA" id="ARBA00022692"/>
    </source>
</evidence>
<dbReference type="GO" id="GO:0022857">
    <property type="term" value="F:transmembrane transporter activity"/>
    <property type="evidence" value="ECO:0007669"/>
    <property type="project" value="InterPro"/>
</dbReference>
<feature type="transmembrane region" description="Helical" evidence="7">
    <location>
        <begin position="477"/>
        <end position="497"/>
    </location>
</feature>
<feature type="transmembrane region" description="Helical" evidence="7">
    <location>
        <begin position="437"/>
        <end position="457"/>
    </location>
</feature>
<dbReference type="GO" id="GO:0016020">
    <property type="term" value="C:membrane"/>
    <property type="evidence" value="ECO:0007669"/>
    <property type="project" value="UniProtKB-SubCell"/>
</dbReference>
<dbReference type="InterPro" id="IPR011701">
    <property type="entry name" value="MFS"/>
</dbReference>
<keyword evidence="3 7" id="KW-0812">Transmembrane</keyword>
<protein>
    <recommendedName>
        <fullName evidence="8">Major facilitator superfamily (MFS) profile domain-containing protein</fullName>
    </recommendedName>
</protein>